<dbReference type="GO" id="GO:0016853">
    <property type="term" value="F:isomerase activity"/>
    <property type="evidence" value="ECO:0007669"/>
    <property type="project" value="UniProtKB-KW"/>
</dbReference>
<dbReference type="RefSeq" id="WP_233696581.1">
    <property type="nucleotide sequence ID" value="NZ_JAJNBZ010000005.1"/>
</dbReference>
<name>A0ABS8YJF4_9BACL</name>
<reference evidence="1 2" key="1">
    <citation type="submission" date="2021-11" db="EMBL/GenBank/DDBJ databases">
        <title>Draft genome sequence of Paenibacillus profundus YoMME, a new Gram-positive bacteria with exoelectrogenic properties.</title>
        <authorList>
            <person name="Hubenova Y."/>
            <person name="Hubenova E."/>
            <person name="Manasiev Y."/>
            <person name="Peykov S."/>
            <person name="Mitov M."/>
        </authorList>
    </citation>
    <scope>NUCLEOTIDE SEQUENCE [LARGE SCALE GENOMIC DNA]</scope>
    <source>
        <strain evidence="1 2">YoMME</strain>
    </source>
</reference>
<dbReference type="SUPFAM" id="SSF51556">
    <property type="entry name" value="Metallo-dependent hydrolases"/>
    <property type="match status" value="1"/>
</dbReference>
<accession>A0ABS8YJF4</accession>
<proteinExistence type="predicted"/>
<comment type="caution">
    <text evidence="1">The sequence shown here is derived from an EMBL/GenBank/DDBJ whole genome shotgun (WGS) entry which is preliminary data.</text>
</comment>
<evidence type="ECO:0000313" key="2">
    <source>
        <dbReference type="Proteomes" id="UP001199916"/>
    </source>
</evidence>
<dbReference type="EMBL" id="JAJNBZ010000005">
    <property type="protein sequence ID" value="MCE5169674.1"/>
    <property type="molecule type" value="Genomic_DNA"/>
</dbReference>
<organism evidence="1 2">
    <name type="scientific">Paenibacillus profundus</name>
    <dbReference type="NCBI Taxonomy" id="1173085"/>
    <lineage>
        <taxon>Bacteria</taxon>
        <taxon>Bacillati</taxon>
        <taxon>Bacillota</taxon>
        <taxon>Bacilli</taxon>
        <taxon>Bacillales</taxon>
        <taxon>Paenibacillaceae</taxon>
        <taxon>Paenibacillus</taxon>
    </lineage>
</organism>
<dbReference type="Gene3D" id="1.10.2020.10">
    <property type="entry name" value="uronate isomerase, domain 2, chain A"/>
    <property type="match status" value="1"/>
</dbReference>
<evidence type="ECO:0000313" key="1">
    <source>
        <dbReference type="EMBL" id="MCE5169674.1"/>
    </source>
</evidence>
<keyword evidence="2" id="KW-1185">Reference proteome</keyword>
<dbReference type="InterPro" id="IPR032466">
    <property type="entry name" value="Metal_Hydrolase"/>
</dbReference>
<dbReference type="Gene3D" id="3.20.20.140">
    <property type="entry name" value="Metal-dependent hydrolases"/>
    <property type="match status" value="2"/>
</dbReference>
<keyword evidence="1" id="KW-0413">Isomerase</keyword>
<protein>
    <submittedName>
        <fullName evidence="1">Glucuronate isomerase</fullName>
    </submittedName>
</protein>
<sequence>MLAQEEGLRRLTHEVVQQCPVTDMHTHLYSADFDSLLLWGIDELLTYHYLIAEMFRHSDVDTDTFWSWSKQEQANHVFQTLFVERTPISEATQAVVGVCQRLGMPILSKDIDELREAWGSRKLTEHIDDVLRIANVRYIVMTNDPFDSLEHPVWMNEGVSDQRFGAALRIDSLLLNWTFASNRMKAQGYTVTEQWTDANRDSQLEETRRFLRDWARRMDALYIAASLPGTFDYPADDYGTAVLEEAILPVCKELNLPLALMIGVKRQVNPALLLAGDRSECADINALERLLVRHPANRFMVTMLARENQHELAVLARKFRNVLPFGCWWFLHIESMIDEMTRFRIELLGTSFVPQHSDCRVLEQLITKWCYSRTIIANALAHKYIRLQREGWQVERHHIERDVDELFNGQFWKFVGRERKD</sequence>
<gene>
    <name evidence="1" type="ORF">LQV63_10145</name>
</gene>
<dbReference type="Proteomes" id="UP001199916">
    <property type="component" value="Unassembled WGS sequence"/>
</dbReference>